<dbReference type="EMBL" id="CP017174">
    <property type="protein sequence ID" value="QDE68721.1"/>
    <property type="molecule type" value="Genomic_DNA"/>
</dbReference>
<gene>
    <name evidence="1" type="ORF">BHS09_18010</name>
</gene>
<evidence type="ECO:0000313" key="1">
    <source>
        <dbReference type="EMBL" id="QDE68721.1"/>
    </source>
</evidence>
<dbReference type="AlphaFoldDB" id="A0AAE6KSZ7"/>
<sequence length="103" mass="10505">MMSSSRSSAAVALGLDEGAAEGLGDVTLAGAWRAEEERVIGSLHEAAGGQLEDEAAIPPVSEKKSPRLTCRADNALGARPGVCRGARMPGYIPSGLSGLLMRA</sequence>
<evidence type="ECO:0000313" key="2">
    <source>
        <dbReference type="Proteomes" id="UP000320179"/>
    </source>
</evidence>
<reference evidence="1 2" key="1">
    <citation type="journal article" date="2019" name="Science">
        <title>Social genes are selection hotspots in kin groups of a soil microbe.</title>
        <authorList>
            <person name="Wielgoss S."/>
            <person name="Wolfensberger R."/>
            <person name="Sun L."/>
            <person name="Fiegna F."/>
            <person name="Velicer G.J."/>
        </authorList>
    </citation>
    <scope>NUCLEOTIDE SEQUENCE [LARGE SCALE GENOMIC DNA]</scope>
    <source>
        <strain evidence="1 2">MC3.5.9c15</strain>
    </source>
</reference>
<dbReference type="Proteomes" id="UP000320179">
    <property type="component" value="Chromosome"/>
</dbReference>
<protein>
    <submittedName>
        <fullName evidence="1">Uncharacterized protein</fullName>
    </submittedName>
</protein>
<proteinExistence type="predicted"/>
<name>A0AAE6KSZ7_MYXXA</name>
<accession>A0AAE6KSZ7</accession>
<organism evidence="1 2">
    <name type="scientific">Myxococcus xanthus</name>
    <dbReference type="NCBI Taxonomy" id="34"/>
    <lineage>
        <taxon>Bacteria</taxon>
        <taxon>Pseudomonadati</taxon>
        <taxon>Myxococcota</taxon>
        <taxon>Myxococcia</taxon>
        <taxon>Myxococcales</taxon>
        <taxon>Cystobacterineae</taxon>
        <taxon>Myxococcaceae</taxon>
        <taxon>Myxococcus</taxon>
    </lineage>
</organism>